<organism evidence="1 2">
    <name type="scientific">Gigaspora rosea</name>
    <dbReference type="NCBI Taxonomy" id="44941"/>
    <lineage>
        <taxon>Eukaryota</taxon>
        <taxon>Fungi</taxon>
        <taxon>Fungi incertae sedis</taxon>
        <taxon>Mucoromycota</taxon>
        <taxon>Glomeromycotina</taxon>
        <taxon>Glomeromycetes</taxon>
        <taxon>Diversisporales</taxon>
        <taxon>Gigasporaceae</taxon>
        <taxon>Gigaspora</taxon>
    </lineage>
</organism>
<sequence length="102" mass="11899">MPEFINDLHSVTYDLHDVEIPPGQNWKEKVTHTCQKISTVENNQLPYYYNLGALLEEKLWTKEAKKIAKKWLPQTKANEILLATKRAHILYSTHGPSYLYLS</sequence>
<evidence type="ECO:0000313" key="2">
    <source>
        <dbReference type="Proteomes" id="UP000266673"/>
    </source>
</evidence>
<keyword evidence="2" id="KW-1185">Reference proteome</keyword>
<dbReference type="AlphaFoldDB" id="A0A397VYJ2"/>
<proteinExistence type="predicted"/>
<accession>A0A397VYJ2</accession>
<reference evidence="1 2" key="1">
    <citation type="submission" date="2018-06" db="EMBL/GenBank/DDBJ databases">
        <title>Comparative genomics reveals the genomic features of Rhizophagus irregularis, R. cerebriforme, R. diaphanum and Gigaspora rosea, and their symbiotic lifestyle signature.</title>
        <authorList>
            <person name="Morin E."/>
            <person name="San Clemente H."/>
            <person name="Chen E.C.H."/>
            <person name="De La Providencia I."/>
            <person name="Hainaut M."/>
            <person name="Kuo A."/>
            <person name="Kohler A."/>
            <person name="Murat C."/>
            <person name="Tang N."/>
            <person name="Roy S."/>
            <person name="Loubradou J."/>
            <person name="Henrissat B."/>
            <person name="Grigoriev I.V."/>
            <person name="Corradi N."/>
            <person name="Roux C."/>
            <person name="Martin F.M."/>
        </authorList>
    </citation>
    <scope>NUCLEOTIDE SEQUENCE [LARGE SCALE GENOMIC DNA]</scope>
    <source>
        <strain evidence="1 2">DAOM 194757</strain>
    </source>
</reference>
<name>A0A397VYJ2_9GLOM</name>
<protein>
    <submittedName>
        <fullName evidence="1">Uncharacterized protein</fullName>
    </submittedName>
</protein>
<gene>
    <name evidence="1" type="ORF">C2G38_2029262</name>
</gene>
<dbReference type="EMBL" id="QKWP01000094">
    <property type="protein sequence ID" value="RIB27574.1"/>
    <property type="molecule type" value="Genomic_DNA"/>
</dbReference>
<comment type="caution">
    <text evidence="1">The sequence shown here is derived from an EMBL/GenBank/DDBJ whole genome shotgun (WGS) entry which is preliminary data.</text>
</comment>
<dbReference type="Proteomes" id="UP000266673">
    <property type="component" value="Unassembled WGS sequence"/>
</dbReference>
<evidence type="ECO:0000313" key="1">
    <source>
        <dbReference type="EMBL" id="RIB27574.1"/>
    </source>
</evidence>